<dbReference type="HAMAP" id="MF_01411">
    <property type="entry name" value="LPS_assembly_LptD"/>
    <property type="match status" value="1"/>
</dbReference>
<proteinExistence type="inferred from homology"/>
<keyword evidence="5" id="KW-1185">Reference proteome</keyword>
<dbReference type="InterPro" id="IPR007543">
    <property type="entry name" value="LptD_C"/>
</dbReference>
<comment type="subcellular location">
    <subcellularLocation>
        <location evidence="2">Cell outer membrane</location>
    </subcellularLocation>
</comment>
<protein>
    <recommendedName>
        <fullName evidence="2">LPS-assembly protein LptD</fullName>
    </recommendedName>
</protein>
<evidence type="ECO:0000259" key="3">
    <source>
        <dbReference type="Pfam" id="PF04453"/>
    </source>
</evidence>
<comment type="subunit">
    <text evidence="2">Component of the lipopolysaccharide transport and assembly complex. Interacts with LptE and LptA.</text>
</comment>
<keyword evidence="1 2" id="KW-0998">Cell outer membrane</keyword>
<dbReference type="EMBL" id="JAOVZB010000001">
    <property type="protein sequence ID" value="MCV2401528.1"/>
    <property type="molecule type" value="Genomic_DNA"/>
</dbReference>
<name>A0ABT2YNQ5_9GAMM</name>
<evidence type="ECO:0000256" key="2">
    <source>
        <dbReference type="HAMAP-Rule" id="MF_01411"/>
    </source>
</evidence>
<evidence type="ECO:0000256" key="1">
    <source>
        <dbReference type="ARBA" id="ARBA00023237"/>
    </source>
</evidence>
<keyword evidence="2" id="KW-0732">Signal</keyword>
<comment type="caution">
    <text evidence="4">The sequence shown here is derived from an EMBL/GenBank/DDBJ whole genome shotgun (WGS) entry which is preliminary data.</text>
</comment>
<reference evidence="4 5" key="1">
    <citation type="submission" date="2022-10" db="EMBL/GenBank/DDBJ databases">
        <title>Marinomonas transparenta sp. nov. and Marinomonas sargassi sp. nov., isolated from marine alga (Sargassum natans (L.) Gaillon).</title>
        <authorList>
            <person name="Wang Y."/>
        </authorList>
    </citation>
    <scope>NUCLEOTIDE SEQUENCE [LARGE SCALE GENOMIC DNA]</scope>
    <source>
        <strain evidence="4 5">C2222</strain>
    </source>
</reference>
<dbReference type="InterPro" id="IPR050218">
    <property type="entry name" value="LptD"/>
</dbReference>
<comment type="similarity">
    <text evidence="2">Belongs to the LptD family.</text>
</comment>
<dbReference type="InterPro" id="IPR020889">
    <property type="entry name" value="LipoPS_assembly_LptD"/>
</dbReference>
<dbReference type="Proteomes" id="UP001209713">
    <property type="component" value="Unassembled WGS sequence"/>
</dbReference>
<accession>A0ABT2YNQ5</accession>
<comment type="function">
    <text evidence="2">Together with LptE, is involved in the assembly of lipopolysaccharide (LPS) at the surface of the outer membrane.</text>
</comment>
<keyword evidence="2" id="KW-0472">Membrane</keyword>
<evidence type="ECO:0000313" key="5">
    <source>
        <dbReference type="Proteomes" id="UP001209713"/>
    </source>
</evidence>
<dbReference type="RefSeq" id="WP_263528903.1">
    <property type="nucleotide sequence ID" value="NZ_JAOVZB010000001.1"/>
</dbReference>
<feature type="domain" description="LptD C-terminal" evidence="3">
    <location>
        <begin position="296"/>
        <end position="656"/>
    </location>
</feature>
<comment type="caution">
    <text evidence="2">Lacks conserved residue(s) required for the propagation of feature annotation.</text>
</comment>
<dbReference type="PANTHER" id="PTHR30189:SF1">
    <property type="entry name" value="LPS-ASSEMBLY PROTEIN LPTD"/>
    <property type="match status" value="1"/>
</dbReference>
<sequence>MPLAYAQESQWNWVSRDTLTAEQQGQLNKYCQGSYVNSWQATNETNTTLVADLIYRDKNGVTYLDGNAQILQPKATLSADSIEGVPNGYYQAKGNVTLQSADQFISSSNSYISDNNISGNNSNATVFENAHFLNYESNARIEAASLTNDQQGVVFIEEGFFTTCEPNQESWKLYGHSITLNPNTGFGTAKHVHIRIAGWPVFYFPWLRFPIDEQRHTGFLFPSASYSNDDGFSLSAPFYWNIASNYDATITPHYIQNKGEGIDLEFRHLSPYGETVFEQSSFEDSTEGLQILRKLSSTQQFNDVFSAGLTYEENPTEDLYPEANSTSIGEKDNYEQSLYIQLDKGNFLNKATYLTYQTPDDSEDKPFEWKPRLESSYQLASNYLDYKIEAQYTDFYDPDEDDFDGQRLAINQDTSLNYDPVWGSFSAGILSRYRDYEVYDYTSNSTSTTTLAHNSYYLDTSLSFERRLMKEDGMWRQTLEPKLSYLNAPYSNQSSIEDFDASDPTLTYARLFNHSRFSGNDRIGDTEQISLGLEASLYDNDNSERWSFQAGQAFYLKDRYVDIDGDTSSSSAVDDSSHSDVLTSASYYGDYFSVTNSLNYSLDDNEINLVEFVAKLEPLEDVKFNLSYLYSLNNSDSDDDANQASIATIFPLNQNWSMYSQYTYDFLDNNATKQVTGLGYENCCIKVSLSYQDWLDDDDERDRGVFLQFILRSLSKSGSANSETSIADTYWNEGQIGY</sequence>
<dbReference type="Pfam" id="PF04453">
    <property type="entry name" value="LptD"/>
    <property type="match status" value="1"/>
</dbReference>
<gene>
    <name evidence="2 4" type="primary">lptD</name>
    <name evidence="4" type="ORF">OFY17_01405</name>
</gene>
<organism evidence="4 5">
    <name type="scientific">Marinomonas sargassi</name>
    <dbReference type="NCBI Taxonomy" id="2984494"/>
    <lineage>
        <taxon>Bacteria</taxon>
        <taxon>Pseudomonadati</taxon>
        <taxon>Pseudomonadota</taxon>
        <taxon>Gammaproteobacteria</taxon>
        <taxon>Oceanospirillales</taxon>
        <taxon>Oceanospirillaceae</taxon>
        <taxon>Marinomonas</taxon>
    </lineage>
</organism>
<dbReference type="PANTHER" id="PTHR30189">
    <property type="entry name" value="LPS-ASSEMBLY PROTEIN"/>
    <property type="match status" value="1"/>
</dbReference>
<evidence type="ECO:0000313" key="4">
    <source>
        <dbReference type="EMBL" id="MCV2401528.1"/>
    </source>
</evidence>